<dbReference type="OrthoDB" id="68692at2"/>
<protein>
    <submittedName>
        <fullName evidence="1">Uncharacterized protein</fullName>
    </submittedName>
</protein>
<reference evidence="1 2" key="1">
    <citation type="submission" date="2019-02" db="EMBL/GenBank/DDBJ databases">
        <title>Genomic Encyclopedia of Type Strains, Phase IV (KMG-IV): sequencing the most valuable type-strain genomes for metagenomic binning, comparative biology and taxonomic classification.</title>
        <authorList>
            <person name="Goeker M."/>
        </authorList>
    </citation>
    <scope>NUCLEOTIDE SEQUENCE [LARGE SCALE GENOMIC DNA]</scope>
    <source>
        <strain evidence="1 2">DSM 101727</strain>
    </source>
</reference>
<organism evidence="1 2">
    <name type="scientific">Herbihabitans rhizosphaerae</name>
    <dbReference type="NCBI Taxonomy" id="1872711"/>
    <lineage>
        <taxon>Bacteria</taxon>
        <taxon>Bacillati</taxon>
        <taxon>Actinomycetota</taxon>
        <taxon>Actinomycetes</taxon>
        <taxon>Pseudonocardiales</taxon>
        <taxon>Pseudonocardiaceae</taxon>
        <taxon>Herbihabitans</taxon>
    </lineage>
</organism>
<proteinExistence type="predicted"/>
<evidence type="ECO:0000313" key="2">
    <source>
        <dbReference type="Proteomes" id="UP000294257"/>
    </source>
</evidence>
<accession>A0A4Q7KB70</accession>
<dbReference type="EMBL" id="SGWQ01000020">
    <property type="protein sequence ID" value="RZS29523.1"/>
    <property type="molecule type" value="Genomic_DNA"/>
</dbReference>
<dbReference type="RefSeq" id="WP_130348827.1">
    <property type="nucleotide sequence ID" value="NZ_SGWQ01000020.1"/>
</dbReference>
<dbReference type="AlphaFoldDB" id="A0A4Q7KB70"/>
<keyword evidence="2" id="KW-1185">Reference proteome</keyword>
<gene>
    <name evidence="1" type="ORF">EV193_1208</name>
</gene>
<name>A0A4Q7KB70_9PSEU</name>
<sequence length="119" mass="13100">MNTTVSSPGPQEVIRHDDGELMGYVHPCDGQWLPTTVFGAPLGTPTSHADAEAHVLAVGLAVLAEKWWFRDGGEWYSCLLQEASPERVRIQVTDYGHPAAEEYRVITGDDLGTLARRPR</sequence>
<evidence type="ECO:0000313" key="1">
    <source>
        <dbReference type="EMBL" id="RZS29523.1"/>
    </source>
</evidence>
<comment type="caution">
    <text evidence="1">The sequence shown here is derived from an EMBL/GenBank/DDBJ whole genome shotgun (WGS) entry which is preliminary data.</text>
</comment>
<dbReference type="Proteomes" id="UP000294257">
    <property type="component" value="Unassembled WGS sequence"/>
</dbReference>